<protein>
    <recommendedName>
        <fullName evidence="3">protein-histidine N-methyltransferase</fullName>
        <ecNumber evidence="3">2.1.1.85</ecNumber>
    </recommendedName>
</protein>
<dbReference type="Proteomes" id="UP000586704">
    <property type="component" value="Unassembled WGS sequence"/>
</dbReference>
<proteinExistence type="inferred from homology"/>
<keyword evidence="4" id="KW-0963">Cytoplasm</keyword>
<dbReference type="EMBL" id="VYZU01090360">
    <property type="protein sequence ID" value="NXY91340.1"/>
    <property type="molecule type" value="Genomic_DNA"/>
</dbReference>
<keyword evidence="8" id="KW-0539">Nucleus</keyword>
<keyword evidence="7" id="KW-0949">S-adenosyl-L-methionine</keyword>
<dbReference type="AlphaFoldDB" id="A0A7L4NNH5"/>
<evidence type="ECO:0000256" key="2">
    <source>
        <dbReference type="ARBA" id="ARBA00004496"/>
    </source>
</evidence>
<accession>A0A7L4NNH5</accession>
<dbReference type="Pfam" id="PF13489">
    <property type="entry name" value="Methyltransf_23"/>
    <property type="match status" value="1"/>
</dbReference>
<feature type="non-terminal residue" evidence="11">
    <location>
        <position position="290"/>
    </location>
</feature>
<keyword evidence="5 11" id="KW-0489">Methyltransferase</keyword>
<comment type="similarity">
    <text evidence="9">Belongs to the methyltransferase superfamily. METTL18 family.</text>
</comment>
<dbReference type="GO" id="GO:0018064">
    <property type="term" value="F:protein-L-histidine N-tele-methyltransferase activity"/>
    <property type="evidence" value="ECO:0007669"/>
    <property type="project" value="UniProtKB-EC"/>
</dbReference>
<evidence type="ECO:0000256" key="5">
    <source>
        <dbReference type="ARBA" id="ARBA00022603"/>
    </source>
</evidence>
<evidence type="ECO:0000313" key="12">
    <source>
        <dbReference type="Proteomes" id="UP000586704"/>
    </source>
</evidence>
<comment type="subcellular location">
    <subcellularLocation>
        <location evidence="2">Cytoplasm</location>
    </subcellularLocation>
    <subcellularLocation>
        <location evidence="1">Nucleus</location>
    </subcellularLocation>
</comment>
<name>A0A7L4NNH5_9AVES</name>
<dbReference type="PANTHER" id="PTHR14614">
    <property type="entry name" value="HEPATOCELLULAR CARCINOMA-ASSOCIATED ANTIGEN"/>
    <property type="match status" value="1"/>
</dbReference>
<reference evidence="11 12" key="1">
    <citation type="submission" date="2020-02" db="EMBL/GenBank/DDBJ databases">
        <title>Bird 10,000 Genomes (B10K) Project - Family phase.</title>
        <authorList>
            <person name="Zhang G."/>
        </authorList>
    </citation>
    <scope>NUCLEOTIDE SEQUENCE [LARGE SCALE GENOMIC DNA]</scope>
    <source>
        <strain evidence="11">B10K-DU-013-51</strain>
        <tissue evidence="11">Mixed tissue sample</tissue>
    </source>
</reference>
<evidence type="ECO:0000256" key="4">
    <source>
        <dbReference type="ARBA" id="ARBA00022490"/>
    </source>
</evidence>
<organism evidence="11 12">
    <name type="scientific">Ceyx cyanopectus</name>
    <name type="common">Indigo-banded kingfisher</name>
    <dbReference type="NCBI Taxonomy" id="390723"/>
    <lineage>
        <taxon>Eukaryota</taxon>
        <taxon>Metazoa</taxon>
        <taxon>Chordata</taxon>
        <taxon>Craniata</taxon>
        <taxon>Vertebrata</taxon>
        <taxon>Euteleostomi</taxon>
        <taxon>Archelosauria</taxon>
        <taxon>Archosauria</taxon>
        <taxon>Dinosauria</taxon>
        <taxon>Saurischia</taxon>
        <taxon>Theropoda</taxon>
        <taxon>Coelurosauria</taxon>
        <taxon>Aves</taxon>
        <taxon>Neognathae</taxon>
        <taxon>Neoaves</taxon>
        <taxon>Telluraves</taxon>
        <taxon>Coraciimorphae</taxon>
        <taxon>Coraciiformes</taxon>
        <taxon>Alcedinidae</taxon>
        <taxon>Ceyx</taxon>
    </lineage>
</organism>
<evidence type="ECO:0000256" key="8">
    <source>
        <dbReference type="ARBA" id="ARBA00023242"/>
    </source>
</evidence>
<dbReference type="SUPFAM" id="SSF53335">
    <property type="entry name" value="S-adenosyl-L-methionine-dependent methyltransferases"/>
    <property type="match status" value="1"/>
</dbReference>
<dbReference type="Gene3D" id="3.40.50.150">
    <property type="entry name" value="Vaccinia Virus protein VP39"/>
    <property type="match status" value="1"/>
</dbReference>
<evidence type="ECO:0000256" key="1">
    <source>
        <dbReference type="ARBA" id="ARBA00004123"/>
    </source>
</evidence>
<keyword evidence="12" id="KW-1185">Reference proteome</keyword>
<dbReference type="OrthoDB" id="1723750at2759"/>
<dbReference type="GO" id="GO:0005634">
    <property type="term" value="C:nucleus"/>
    <property type="evidence" value="ECO:0007669"/>
    <property type="project" value="UniProtKB-SubCell"/>
</dbReference>
<dbReference type="CDD" id="cd02440">
    <property type="entry name" value="AdoMet_MTases"/>
    <property type="match status" value="1"/>
</dbReference>
<keyword evidence="6 11" id="KW-0808">Transferase</keyword>
<dbReference type="InterPro" id="IPR019410">
    <property type="entry name" value="Methyltransf_16"/>
</dbReference>
<feature type="region of interest" description="Disordered" evidence="10">
    <location>
        <begin position="148"/>
        <end position="172"/>
    </location>
</feature>
<dbReference type="GO" id="GO:0032259">
    <property type="term" value="P:methylation"/>
    <property type="evidence" value="ECO:0007669"/>
    <property type="project" value="UniProtKB-KW"/>
</dbReference>
<evidence type="ECO:0000256" key="10">
    <source>
        <dbReference type="SAM" id="MobiDB-lite"/>
    </source>
</evidence>
<dbReference type="PANTHER" id="PTHR14614:SF39">
    <property type="entry name" value="HISTIDINE PROTEIN METHYLTRANSFERASE 1 HOMOLOG"/>
    <property type="match status" value="1"/>
</dbReference>
<gene>
    <name evidence="11" type="primary">Mettl18</name>
    <name evidence="11" type="ORF">CEYCYA_R11819</name>
</gene>
<dbReference type="GO" id="GO:0005737">
    <property type="term" value="C:cytoplasm"/>
    <property type="evidence" value="ECO:0007669"/>
    <property type="project" value="UniProtKB-SubCell"/>
</dbReference>
<evidence type="ECO:0000256" key="6">
    <source>
        <dbReference type="ARBA" id="ARBA00022679"/>
    </source>
</evidence>
<evidence type="ECO:0000256" key="9">
    <source>
        <dbReference type="ARBA" id="ARBA00038126"/>
    </source>
</evidence>
<evidence type="ECO:0000256" key="3">
    <source>
        <dbReference type="ARBA" id="ARBA00012533"/>
    </source>
</evidence>
<comment type="caution">
    <text evidence="11">The sequence shown here is derived from an EMBL/GenBank/DDBJ whole genome shotgun (WGS) entry which is preliminary data.</text>
</comment>
<dbReference type="InterPro" id="IPR029063">
    <property type="entry name" value="SAM-dependent_MTases_sf"/>
</dbReference>
<sequence length="290" mass="32371">PSKKKFCFKAAKEHEIPEDLSKVLEDKVMETVLDLCYVKMSRVEMTCLDGADEEGIVTKSVSSHSDLIPGVYEGGLKIWECTFDLIGYLSEAEVQFANKAVLDLGCGAGLLGIVALRGKAERVHFQDYNSTVIDQITLPNVVANCMNKGSRTGGGDDRKTSKPPAKRPKKAEHLPDVVTKCRFFSGEWSEVSQLLSSSDKPFSKYDIIVTSETIYNPDYYSALHDTLAQLLRKNGHVYLASKVHYFGVGGGIYLFEEFVEERNVFRTSIVKRIDKGLQRCIMELTFKDSS</sequence>
<dbReference type="EC" id="2.1.1.85" evidence="3"/>
<evidence type="ECO:0000256" key="7">
    <source>
        <dbReference type="ARBA" id="ARBA00022691"/>
    </source>
</evidence>
<evidence type="ECO:0000313" key="11">
    <source>
        <dbReference type="EMBL" id="NXY91340.1"/>
    </source>
</evidence>
<feature type="non-terminal residue" evidence="11">
    <location>
        <position position="1"/>
    </location>
</feature>